<dbReference type="EMBL" id="JACHHN010000005">
    <property type="protein sequence ID" value="MBB5192045.1"/>
    <property type="molecule type" value="Genomic_DNA"/>
</dbReference>
<gene>
    <name evidence="1" type="ORF">HNQ50_002782</name>
</gene>
<protein>
    <submittedName>
        <fullName evidence="1">Uncharacterized protein</fullName>
    </submittedName>
</protein>
<reference evidence="1 2" key="1">
    <citation type="submission" date="2020-08" db="EMBL/GenBank/DDBJ databases">
        <title>Genomic Encyclopedia of Type Strains, Phase IV (KMG-IV): sequencing the most valuable type-strain genomes for metagenomic binning, comparative biology and taxonomic classification.</title>
        <authorList>
            <person name="Goeker M."/>
        </authorList>
    </citation>
    <scope>NUCLEOTIDE SEQUENCE [LARGE SCALE GENOMIC DNA]</scope>
    <source>
        <strain evidence="1 2">DSM 18233</strain>
    </source>
</reference>
<accession>A0A840RFD3</accession>
<comment type="caution">
    <text evidence="1">The sequence shown here is derived from an EMBL/GenBank/DDBJ whole genome shotgun (WGS) entry which is preliminary data.</text>
</comment>
<evidence type="ECO:0000313" key="2">
    <source>
        <dbReference type="Proteomes" id="UP000543030"/>
    </source>
</evidence>
<dbReference type="Proteomes" id="UP000543030">
    <property type="component" value="Unassembled WGS sequence"/>
</dbReference>
<name>A0A840RFD3_9NEIS</name>
<proteinExistence type="predicted"/>
<sequence>MFKAVLIVNRGDQPRSGAATKSHCVMRVAHQSNFTAETRHV</sequence>
<dbReference type="AlphaFoldDB" id="A0A840RFD3"/>
<organism evidence="1 2">
    <name type="scientific">Silvimonas terrae</name>
    <dbReference type="NCBI Taxonomy" id="300266"/>
    <lineage>
        <taxon>Bacteria</taxon>
        <taxon>Pseudomonadati</taxon>
        <taxon>Pseudomonadota</taxon>
        <taxon>Betaproteobacteria</taxon>
        <taxon>Neisseriales</taxon>
        <taxon>Chitinibacteraceae</taxon>
        <taxon>Silvimonas</taxon>
    </lineage>
</organism>
<evidence type="ECO:0000313" key="1">
    <source>
        <dbReference type="EMBL" id="MBB5192045.1"/>
    </source>
</evidence>
<keyword evidence="2" id="KW-1185">Reference proteome</keyword>